<dbReference type="GO" id="GO:0008703">
    <property type="term" value="F:5-amino-6-(5-phosphoribosylamino)uracil reductase activity"/>
    <property type="evidence" value="ECO:0007669"/>
    <property type="project" value="InterPro"/>
</dbReference>
<proteinExistence type="predicted"/>
<dbReference type="PANTHER" id="PTHR38011">
    <property type="entry name" value="DIHYDROFOLATE REDUCTASE FAMILY PROTEIN (AFU_ORTHOLOGUE AFUA_8G06820)"/>
    <property type="match status" value="1"/>
</dbReference>
<dbReference type="SUPFAM" id="SSF53597">
    <property type="entry name" value="Dihydrofolate reductase-like"/>
    <property type="match status" value="1"/>
</dbReference>
<evidence type="ECO:0000259" key="1">
    <source>
        <dbReference type="Pfam" id="PF01872"/>
    </source>
</evidence>
<dbReference type="RefSeq" id="WP_153683599.1">
    <property type="nucleotide sequence ID" value="NZ_WJIF01000002.1"/>
</dbReference>
<protein>
    <submittedName>
        <fullName evidence="2">Reductase</fullName>
    </submittedName>
</protein>
<comment type="caution">
    <text evidence="2">The sequence shown here is derived from an EMBL/GenBank/DDBJ whole genome shotgun (WGS) entry which is preliminary data.</text>
</comment>
<dbReference type="Proteomes" id="UP000431080">
    <property type="component" value="Unassembled WGS sequence"/>
</dbReference>
<dbReference type="Gene3D" id="3.40.430.10">
    <property type="entry name" value="Dihydrofolate Reductase, subunit A"/>
    <property type="match status" value="1"/>
</dbReference>
<reference evidence="2 3" key="1">
    <citation type="submission" date="2019-10" db="EMBL/GenBank/DDBJ databases">
        <authorList>
            <person name="Nie G."/>
            <person name="Ming H."/>
            <person name="Yi B."/>
        </authorList>
    </citation>
    <scope>NUCLEOTIDE SEQUENCE [LARGE SCALE GENOMIC DNA]</scope>
    <source>
        <strain evidence="2 3">CFH 90414</strain>
    </source>
</reference>
<evidence type="ECO:0000313" key="3">
    <source>
        <dbReference type="Proteomes" id="UP000431080"/>
    </source>
</evidence>
<sequence length="188" mass="20344">MARIIVEQIVTADGYASDPDGGIAFFESVEEFDATDADQLELLEHVDAMLLGRVTYEMFAAYWPTADPAVEPVATPIARLDKHVVSNTLTDAPWGEHAHAEVHRGDGVAAARAIADRIDGGLIVWGSLTLADDLLRAGAVDELRLRIVPVLIGAGRSFTPPDLGERRLELDHAVTHPGGHVGLHYRLR</sequence>
<dbReference type="InterPro" id="IPR002734">
    <property type="entry name" value="RibDG_C"/>
</dbReference>
<gene>
    <name evidence="2" type="ORF">GE115_04545</name>
</gene>
<evidence type="ECO:0000313" key="2">
    <source>
        <dbReference type="EMBL" id="MRG59140.1"/>
    </source>
</evidence>
<keyword evidence="3" id="KW-1185">Reference proteome</keyword>
<feature type="domain" description="Bacterial bifunctional deaminase-reductase C-terminal" evidence="1">
    <location>
        <begin position="4"/>
        <end position="175"/>
    </location>
</feature>
<dbReference type="InterPro" id="IPR024072">
    <property type="entry name" value="DHFR-like_dom_sf"/>
</dbReference>
<dbReference type="PANTHER" id="PTHR38011:SF2">
    <property type="entry name" value="BIFUNCTIONAL DEAMINASE-REDUCTASE DOMAIN PROTEIN"/>
    <property type="match status" value="1"/>
</dbReference>
<dbReference type="GO" id="GO:0009231">
    <property type="term" value="P:riboflavin biosynthetic process"/>
    <property type="evidence" value="ECO:0007669"/>
    <property type="project" value="InterPro"/>
</dbReference>
<name>A0A6I2F8U0_9MICO</name>
<accession>A0A6I2F8U0</accession>
<organism evidence="2 3">
    <name type="scientific">Agromyces agglutinans</name>
    <dbReference type="NCBI Taxonomy" id="2662258"/>
    <lineage>
        <taxon>Bacteria</taxon>
        <taxon>Bacillati</taxon>
        <taxon>Actinomycetota</taxon>
        <taxon>Actinomycetes</taxon>
        <taxon>Micrococcales</taxon>
        <taxon>Microbacteriaceae</taxon>
        <taxon>Agromyces</taxon>
    </lineage>
</organism>
<dbReference type="AlphaFoldDB" id="A0A6I2F8U0"/>
<dbReference type="EMBL" id="WJIF01000002">
    <property type="protein sequence ID" value="MRG59140.1"/>
    <property type="molecule type" value="Genomic_DNA"/>
</dbReference>
<dbReference type="Pfam" id="PF01872">
    <property type="entry name" value="RibD_C"/>
    <property type="match status" value="1"/>
</dbReference>
<dbReference type="InterPro" id="IPR050765">
    <property type="entry name" value="Riboflavin_Biosynth_HTPR"/>
</dbReference>